<reference evidence="3 4" key="1">
    <citation type="submission" date="2016-10" db="EMBL/GenBank/DDBJ databases">
        <authorList>
            <person name="de Groot N.N."/>
        </authorList>
    </citation>
    <scope>NUCLEOTIDE SEQUENCE [LARGE SCALE GENOMIC DNA]</scope>
    <source>
        <strain evidence="3 4">DSM 43019</strain>
    </source>
</reference>
<dbReference type="PANTHER" id="PTHR37305:SF1">
    <property type="entry name" value="MEMBRANE PROTEIN"/>
    <property type="match status" value="1"/>
</dbReference>
<keyword evidence="2" id="KW-0812">Transmembrane</keyword>
<dbReference type="Gene3D" id="2.60.120.200">
    <property type="match status" value="1"/>
</dbReference>
<evidence type="ECO:0000256" key="1">
    <source>
        <dbReference type="SAM" id="MobiDB-lite"/>
    </source>
</evidence>
<dbReference type="OrthoDB" id="185815at2"/>
<proteinExistence type="predicted"/>
<sequence>MSLLRAEWTKFRSVRGWVLSSVAAVLMILLFPVTGLSGGAPEETAEVPTGPDGEPVASAYYFVRRTLSGNGQLTVEVTGLSTLRGTPWAKAGLLITTSPEPGARYAAVMITRDHGVRMQHDYLHDRPGPAGGTHWLRLTRSGAVVTGEASADGTHWSIVDTVRLPELATTVEAGLFVAAPPRAEGLGTATDVATATFTNVVSTGRWATVQPDGDPREAGGSPSDDGDESAPRVDGGAAPDGSGDRGTDTKGGTITSSAGETGTSAGGAGSDSEGDRRDAGAGRKARAVADGWTGEQVGAETAGFGGYPPGMSGGFTLAGHEFTVTGTGDLGPAVRSEMPFGATIGELLAGTFPAMVVIVVAATLMWTTEYRYGLIRSTLAVGPHRVRVLAAKAAVFGGVTFVTTLAATAVAIPVWSSLARGLSVYLFPAGTEVLFRVAAGTAAVLAGVGVLALGAGVILRRSATAVTAVVTVTVLPYLLALIPFVPGPMAQWLTRVTPAAAMAVQQTLIRYPQVDSVYTPTNGYYPLSPWGGLTVLGAWTVVVLAVAAVLLRRRDA</sequence>
<evidence type="ECO:0000313" key="4">
    <source>
        <dbReference type="Proteomes" id="UP000199645"/>
    </source>
</evidence>
<feature type="compositionally biased region" description="Low complexity" evidence="1">
    <location>
        <begin position="251"/>
        <end position="263"/>
    </location>
</feature>
<accession>A0A1I2H4Z3</accession>
<feature type="transmembrane region" description="Helical" evidence="2">
    <location>
        <begin position="347"/>
        <end position="368"/>
    </location>
</feature>
<keyword evidence="2" id="KW-1133">Transmembrane helix</keyword>
<feature type="transmembrane region" description="Helical" evidence="2">
    <location>
        <begin position="389"/>
        <end position="415"/>
    </location>
</feature>
<name>A0A1I2H4Z3_9ACTN</name>
<feature type="transmembrane region" description="Helical" evidence="2">
    <location>
        <begin position="530"/>
        <end position="551"/>
    </location>
</feature>
<evidence type="ECO:0000313" key="3">
    <source>
        <dbReference type="EMBL" id="SFF24628.1"/>
    </source>
</evidence>
<dbReference type="AlphaFoldDB" id="A0A1I2H4Z3"/>
<protein>
    <submittedName>
        <fullName evidence="3">ABC-type transport system involved in multi-copper enzyme maturation, permease component</fullName>
    </submittedName>
</protein>
<dbReference type="RefSeq" id="WP_093616601.1">
    <property type="nucleotide sequence ID" value="NZ_BOMT01000051.1"/>
</dbReference>
<dbReference type="Proteomes" id="UP000199645">
    <property type="component" value="Unassembled WGS sequence"/>
</dbReference>
<keyword evidence="2" id="KW-0472">Membrane</keyword>
<feature type="transmembrane region" description="Helical" evidence="2">
    <location>
        <begin position="466"/>
        <end position="485"/>
    </location>
</feature>
<dbReference type="PANTHER" id="PTHR37305">
    <property type="entry name" value="INTEGRAL MEMBRANE PROTEIN-RELATED"/>
    <property type="match status" value="1"/>
</dbReference>
<feature type="transmembrane region" description="Helical" evidence="2">
    <location>
        <begin position="435"/>
        <end position="459"/>
    </location>
</feature>
<organism evidence="3 4">
    <name type="scientific">Actinoplanes philippinensis</name>
    <dbReference type="NCBI Taxonomy" id="35752"/>
    <lineage>
        <taxon>Bacteria</taxon>
        <taxon>Bacillati</taxon>
        <taxon>Actinomycetota</taxon>
        <taxon>Actinomycetes</taxon>
        <taxon>Micromonosporales</taxon>
        <taxon>Micromonosporaceae</taxon>
        <taxon>Actinoplanes</taxon>
    </lineage>
</organism>
<evidence type="ECO:0000256" key="2">
    <source>
        <dbReference type="SAM" id="Phobius"/>
    </source>
</evidence>
<dbReference type="STRING" id="35752.SAMN05421541_107469"/>
<feature type="region of interest" description="Disordered" evidence="1">
    <location>
        <begin position="204"/>
        <end position="288"/>
    </location>
</feature>
<keyword evidence="4" id="KW-1185">Reference proteome</keyword>
<dbReference type="EMBL" id="FONV01000007">
    <property type="protein sequence ID" value="SFF24628.1"/>
    <property type="molecule type" value="Genomic_DNA"/>
</dbReference>
<gene>
    <name evidence="3" type="ORF">SAMN05421541_107469</name>
</gene>